<sequence length="99" mass="11461">MHKFRDTLFKRYNDVSFLLSTIKWKDLPEFLSVLFDGEFDDQLWQIYLSNPFRTDSFGDFKQKIVESAKPKEQVETEAQKAAKNALAMLEDMGGDGFGV</sequence>
<dbReference type="AlphaFoldDB" id="A0A376H826"/>
<protein>
    <submittedName>
        <fullName evidence="1">Uncharacterized protein</fullName>
    </submittedName>
</protein>
<dbReference type="RefSeq" id="WP_156424250.1">
    <property type="nucleotide sequence ID" value="NZ_JADMHL010000002.1"/>
</dbReference>
<name>A0A376H826_ENTGA</name>
<accession>A0A376H826</accession>
<evidence type="ECO:0000313" key="1">
    <source>
        <dbReference type="EMBL" id="STD84289.1"/>
    </source>
</evidence>
<dbReference type="Proteomes" id="UP000254807">
    <property type="component" value="Unassembled WGS sequence"/>
</dbReference>
<evidence type="ECO:0000313" key="2">
    <source>
        <dbReference type="Proteomes" id="UP000254807"/>
    </source>
</evidence>
<organism evidence="1 2">
    <name type="scientific">Enterococcus gallinarum</name>
    <dbReference type="NCBI Taxonomy" id="1353"/>
    <lineage>
        <taxon>Bacteria</taxon>
        <taxon>Bacillati</taxon>
        <taxon>Bacillota</taxon>
        <taxon>Bacilli</taxon>
        <taxon>Lactobacillales</taxon>
        <taxon>Enterococcaceae</taxon>
        <taxon>Enterococcus</taxon>
    </lineage>
</organism>
<reference evidence="1 2" key="1">
    <citation type="submission" date="2018-06" db="EMBL/GenBank/DDBJ databases">
        <authorList>
            <consortium name="Pathogen Informatics"/>
            <person name="Doyle S."/>
        </authorList>
    </citation>
    <scope>NUCLEOTIDE SEQUENCE [LARGE SCALE GENOMIC DNA]</scope>
    <source>
        <strain evidence="1 2">NCTC12360</strain>
    </source>
</reference>
<proteinExistence type="predicted"/>
<gene>
    <name evidence="1" type="ORF">NCTC12360_02818</name>
</gene>
<keyword evidence="2" id="KW-1185">Reference proteome</keyword>
<dbReference type="EMBL" id="UFYW01000001">
    <property type="protein sequence ID" value="STD84289.1"/>
    <property type="molecule type" value="Genomic_DNA"/>
</dbReference>